<reference evidence="1 2" key="1">
    <citation type="submission" date="2015-10" db="EMBL/GenBank/DDBJ databases">
        <title>Conservation of the essential genome among Caulobacter and Brevundimonas species.</title>
        <authorList>
            <person name="Scott D."/>
            <person name="Ely B."/>
        </authorList>
    </citation>
    <scope>NUCLEOTIDE SEQUENCE [LARGE SCALE GENOMIC DNA]</scope>
    <source>
        <strain evidence="1 2">CB4</strain>
    </source>
</reference>
<evidence type="ECO:0000313" key="1">
    <source>
        <dbReference type="EMBL" id="ALL13572.1"/>
    </source>
</evidence>
<dbReference type="EMBL" id="CP013002">
    <property type="protein sequence ID" value="ALL13572.1"/>
    <property type="molecule type" value="Genomic_DNA"/>
</dbReference>
<gene>
    <name evidence="1" type="ORF">AQ619_09530</name>
</gene>
<proteinExistence type="predicted"/>
<organism evidence="1 2">
    <name type="scientific">Caulobacter henricii</name>
    <dbReference type="NCBI Taxonomy" id="69395"/>
    <lineage>
        <taxon>Bacteria</taxon>
        <taxon>Pseudomonadati</taxon>
        <taxon>Pseudomonadota</taxon>
        <taxon>Alphaproteobacteria</taxon>
        <taxon>Caulobacterales</taxon>
        <taxon>Caulobacteraceae</taxon>
        <taxon>Caulobacter</taxon>
    </lineage>
</organism>
<evidence type="ECO:0000313" key="2">
    <source>
        <dbReference type="Proteomes" id="UP000056905"/>
    </source>
</evidence>
<dbReference type="AlphaFoldDB" id="A0A0P0NZH8"/>
<dbReference type="KEGG" id="chq:AQ619_09530"/>
<sequence>MRRQLLIAATVVAAAGLGLVACEKQIKAPFEKGVCFHVATNKDKTLRFNPVERNVATMEQCAAILEGVRIRFVRMGSPNRTLTGSYQGSFIFLEKEGIYLGQTYDGARFMSLVRTGDGRLAVPGAIREVPAQ</sequence>
<evidence type="ECO:0008006" key="3">
    <source>
        <dbReference type="Google" id="ProtNLM"/>
    </source>
</evidence>
<dbReference type="RefSeq" id="WP_062146699.1">
    <property type="nucleotide sequence ID" value="NZ_CP013002.1"/>
</dbReference>
<keyword evidence="2" id="KW-1185">Reference proteome</keyword>
<dbReference type="PROSITE" id="PS51257">
    <property type="entry name" value="PROKAR_LIPOPROTEIN"/>
    <property type="match status" value="1"/>
</dbReference>
<name>A0A0P0NZH8_9CAUL</name>
<dbReference type="OrthoDB" id="7172955at2"/>
<protein>
    <recommendedName>
        <fullName evidence="3">Lipoprotein</fullName>
    </recommendedName>
</protein>
<accession>A0A0P0NZH8</accession>
<dbReference type="STRING" id="69395.AQ619_09530"/>
<dbReference type="Proteomes" id="UP000056905">
    <property type="component" value="Chromosome"/>
</dbReference>